<gene>
    <name evidence="2" type="ORF">OVA965_LOCUS31769</name>
    <name evidence="3" type="ORF">TMI583_LOCUS32609</name>
</gene>
<reference evidence="2" key="1">
    <citation type="submission" date="2021-02" db="EMBL/GenBank/DDBJ databases">
        <authorList>
            <person name="Nowell W R."/>
        </authorList>
    </citation>
    <scope>NUCLEOTIDE SEQUENCE</scope>
</reference>
<dbReference type="EMBL" id="CAJOBA010045846">
    <property type="protein sequence ID" value="CAF4182199.1"/>
    <property type="molecule type" value="Genomic_DNA"/>
</dbReference>
<feature type="non-terminal residue" evidence="2">
    <location>
        <position position="1"/>
    </location>
</feature>
<dbReference type="Proteomes" id="UP000682733">
    <property type="component" value="Unassembled WGS sequence"/>
</dbReference>
<dbReference type="EMBL" id="CAJNOK010024174">
    <property type="protein sequence ID" value="CAF1373279.1"/>
    <property type="molecule type" value="Genomic_DNA"/>
</dbReference>
<evidence type="ECO:0000256" key="1">
    <source>
        <dbReference type="SAM" id="MobiDB-lite"/>
    </source>
</evidence>
<protein>
    <submittedName>
        <fullName evidence="2">Uncharacterized protein</fullName>
    </submittedName>
</protein>
<name>A0A8S2F6N0_9BILA</name>
<feature type="region of interest" description="Disordered" evidence="1">
    <location>
        <begin position="21"/>
        <end position="56"/>
    </location>
</feature>
<comment type="caution">
    <text evidence="2">The sequence shown here is derived from an EMBL/GenBank/DDBJ whole genome shotgun (WGS) entry which is preliminary data.</text>
</comment>
<feature type="compositionally biased region" description="Acidic residues" evidence="1">
    <location>
        <begin position="26"/>
        <end position="41"/>
    </location>
</feature>
<sequence length="142" mass="15862">TMSNTDKSSLSSDEHIRYTLASNADADTDSDYNVDHDDQDDNMAHSSGNDNEVDDSDTLVNAEWIQGDLEADLPHFDGTFELSEGNRIDELLHTLHFNDNVLNAATRDKIQPLSDLFNKRCAVLVDQEVHISADDQRKTVTP</sequence>
<evidence type="ECO:0000313" key="4">
    <source>
        <dbReference type="Proteomes" id="UP000677228"/>
    </source>
</evidence>
<proteinExistence type="predicted"/>
<organism evidence="2 4">
    <name type="scientific">Didymodactylos carnosus</name>
    <dbReference type="NCBI Taxonomy" id="1234261"/>
    <lineage>
        <taxon>Eukaryota</taxon>
        <taxon>Metazoa</taxon>
        <taxon>Spiralia</taxon>
        <taxon>Gnathifera</taxon>
        <taxon>Rotifera</taxon>
        <taxon>Eurotatoria</taxon>
        <taxon>Bdelloidea</taxon>
        <taxon>Philodinida</taxon>
        <taxon>Philodinidae</taxon>
        <taxon>Didymodactylos</taxon>
    </lineage>
</organism>
<dbReference type="Proteomes" id="UP000677228">
    <property type="component" value="Unassembled WGS sequence"/>
</dbReference>
<evidence type="ECO:0000313" key="3">
    <source>
        <dbReference type="EMBL" id="CAF4182199.1"/>
    </source>
</evidence>
<accession>A0A8S2F6N0</accession>
<evidence type="ECO:0000313" key="2">
    <source>
        <dbReference type="EMBL" id="CAF1373279.1"/>
    </source>
</evidence>
<dbReference type="AlphaFoldDB" id="A0A8S2F6N0"/>